<dbReference type="EMBL" id="BMXP01000003">
    <property type="protein sequence ID" value="GGW83513.1"/>
    <property type="molecule type" value="Genomic_DNA"/>
</dbReference>
<dbReference type="Proteomes" id="UP000631300">
    <property type="component" value="Unassembled WGS sequence"/>
</dbReference>
<protein>
    <recommendedName>
        <fullName evidence="3">DUF4112 domain-containing protein</fullName>
    </recommendedName>
</protein>
<dbReference type="Pfam" id="PF13430">
    <property type="entry name" value="DUF4112"/>
    <property type="match status" value="1"/>
</dbReference>
<organism evidence="1 2">
    <name type="scientific">Alteromonas halophila</name>
    <dbReference type="NCBI Taxonomy" id="516698"/>
    <lineage>
        <taxon>Bacteria</taxon>
        <taxon>Pseudomonadati</taxon>
        <taxon>Pseudomonadota</taxon>
        <taxon>Gammaproteobacteria</taxon>
        <taxon>Alteromonadales</taxon>
        <taxon>Alteromonadaceae</taxon>
        <taxon>Alteromonas/Salinimonas group</taxon>
        <taxon>Alteromonas</taxon>
    </lineage>
</organism>
<evidence type="ECO:0000313" key="1">
    <source>
        <dbReference type="EMBL" id="GGW83513.1"/>
    </source>
</evidence>
<dbReference type="RefSeq" id="WP_189405215.1">
    <property type="nucleotide sequence ID" value="NZ_BMXP01000003.1"/>
</dbReference>
<proteinExistence type="predicted"/>
<keyword evidence="2" id="KW-1185">Reference proteome</keyword>
<evidence type="ECO:0008006" key="3">
    <source>
        <dbReference type="Google" id="ProtNLM"/>
    </source>
</evidence>
<dbReference type="AlphaFoldDB" id="A0A918MXC2"/>
<reference evidence="1" key="1">
    <citation type="journal article" date="2014" name="Int. J. Syst. Evol. Microbiol.">
        <title>Complete genome sequence of Corynebacterium casei LMG S-19264T (=DSM 44701T), isolated from a smear-ripened cheese.</title>
        <authorList>
            <consortium name="US DOE Joint Genome Institute (JGI-PGF)"/>
            <person name="Walter F."/>
            <person name="Albersmeier A."/>
            <person name="Kalinowski J."/>
            <person name="Ruckert C."/>
        </authorList>
    </citation>
    <scope>NUCLEOTIDE SEQUENCE</scope>
    <source>
        <strain evidence="1">KCTC 22164</strain>
    </source>
</reference>
<dbReference type="InterPro" id="IPR025187">
    <property type="entry name" value="DUF4112"/>
</dbReference>
<sequence length="135" mass="14990">MDVKAPQELKKAQRLANVLDSAVRLPIVGIKVGLDSLVGLIPGAGDALMFLASARIIWLAKRMGVPSALTTRMIRNALMDFGLGFIPVIGDVADIFFKANQKNVRIMEKWWVAENQKRLSQATEEKLQDWESAQQ</sequence>
<comment type="caution">
    <text evidence="1">The sequence shown here is derived from an EMBL/GenBank/DDBJ whole genome shotgun (WGS) entry which is preliminary data.</text>
</comment>
<dbReference type="PANTHER" id="PTHR35519">
    <property type="entry name" value="MEMBRANE PROTEINS"/>
    <property type="match status" value="1"/>
</dbReference>
<evidence type="ECO:0000313" key="2">
    <source>
        <dbReference type="Proteomes" id="UP000631300"/>
    </source>
</evidence>
<dbReference type="PANTHER" id="PTHR35519:SF2">
    <property type="entry name" value="PH DOMAIN PROTEIN"/>
    <property type="match status" value="1"/>
</dbReference>
<accession>A0A918MXC2</accession>
<gene>
    <name evidence="1" type="ORF">GCM10007391_16270</name>
</gene>
<name>A0A918MXC2_9ALTE</name>
<reference evidence="1" key="2">
    <citation type="submission" date="2020-09" db="EMBL/GenBank/DDBJ databases">
        <authorList>
            <person name="Sun Q."/>
            <person name="Kim S."/>
        </authorList>
    </citation>
    <scope>NUCLEOTIDE SEQUENCE</scope>
    <source>
        <strain evidence="1">KCTC 22164</strain>
    </source>
</reference>